<evidence type="ECO:0000313" key="3">
    <source>
        <dbReference type="Proteomes" id="UP000030669"/>
    </source>
</evidence>
<dbReference type="HOGENOM" id="CLU_1768272_0_0_1"/>
<proteinExistence type="predicted"/>
<keyword evidence="3" id="KW-1185">Reference proteome</keyword>
<dbReference type="RefSeq" id="XP_007864045.1">
    <property type="nucleotide sequence ID" value="XM_007865854.1"/>
</dbReference>
<dbReference type="EMBL" id="KB469299">
    <property type="protein sequence ID" value="EPQ56844.1"/>
    <property type="molecule type" value="Genomic_DNA"/>
</dbReference>
<organism evidence="2 3">
    <name type="scientific">Gloeophyllum trabeum (strain ATCC 11539 / FP-39264 / Madison 617)</name>
    <name type="common">Brown rot fungus</name>
    <dbReference type="NCBI Taxonomy" id="670483"/>
    <lineage>
        <taxon>Eukaryota</taxon>
        <taxon>Fungi</taxon>
        <taxon>Dikarya</taxon>
        <taxon>Basidiomycota</taxon>
        <taxon>Agaricomycotina</taxon>
        <taxon>Agaricomycetes</taxon>
        <taxon>Gloeophyllales</taxon>
        <taxon>Gloeophyllaceae</taxon>
        <taxon>Gloeophyllum</taxon>
    </lineage>
</organism>
<evidence type="ECO:0000313" key="2">
    <source>
        <dbReference type="EMBL" id="EPQ56844.1"/>
    </source>
</evidence>
<accession>S7RUG7</accession>
<dbReference type="Proteomes" id="UP000030669">
    <property type="component" value="Unassembled WGS sequence"/>
</dbReference>
<gene>
    <name evidence="2" type="ORF">GLOTRDRAFT_92065</name>
</gene>
<feature type="region of interest" description="Disordered" evidence="1">
    <location>
        <begin position="1"/>
        <end position="30"/>
    </location>
</feature>
<dbReference type="AlphaFoldDB" id="S7RUG7"/>
<protein>
    <submittedName>
        <fullName evidence="2">Uncharacterized protein</fullName>
    </submittedName>
</protein>
<reference evidence="2 3" key="1">
    <citation type="journal article" date="2012" name="Science">
        <title>The Paleozoic origin of enzymatic lignin decomposition reconstructed from 31 fungal genomes.</title>
        <authorList>
            <person name="Floudas D."/>
            <person name="Binder M."/>
            <person name="Riley R."/>
            <person name="Barry K."/>
            <person name="Blanchette R.A."/>
            <person name="Henrissat B."/>
            <person name="Martinez A.T."/>
            <person name="Otillar R."/>
            <person name="Spatafora J.W."/>
            <person name="Yadav J.S."/>
            <person name="Aerts A."/>
            <person name="Benoit I."/>
            <person name="Boyd A."/>
            <person name="Carlson A."/>
            <person name="Copeland A."/>
            <person name="Coutinho P.M."/>
            <person name="de Vries R.P."/>
            <person name="Ferreira P."/>
            <person name="Findley K."/>
            <person name="Foster B."/>
            <person name="Gaskell J."/>
            <person name="Glotzer D."/>
            <person name="Gorecki P."/>
            <person name="Heitman J."/>
            <person name="Hesse C."/>
            <person name="Hori C."/>
            <person name="Igarashi K."/>
            <person name="Jurgens J.A."/>
            <person name="Kallen N."/>
            <person name="Kersten P."/>
            <person name="Kohler A."/>
            <person name="Kuees U."/>
            <person name="Kumar T.K.A."/>
            <person name="Kuo A."/>
            <person name="LaButti K."/>
            <person name="Larrondo L.F."/>
            <person name="Lindquist E."/>
            <person name="Ling A."/>
            <person name="Lombard V."/>
            <person name="Lucas S."/>
            <person name="Lundell T."/>
            <person name="Martin R."/>
            <person name="McLaughlin D.J."/>
            <person name="Morgenstern I."/>
            <person name="Morin E."/>
            <person name="Murat C."/>
            <person name="Nagy L.G."/>
            <person name="Nolan M."/>
            <person name="Ohm R.A."/>
            <person name="Patyshakuliyeva A."/>
            <person name="Rokas A."/>
            <person name="Ruiz-Duenas F.J."/>
            <person name="Sabat G."/>
            <person name="Salamov A."/>
            <person name="Samejima M."/>
            <person name="Schmutz J."/>
            <person name="Slot J.C."/>
            <person name="St John F."/>
            <person name="Stenlid J."/>
            <person name="Sun H."/>
            <person name="Sun S."/>
            <person name="Syed K."/>
            <person name="Tsang A."/>
            <person name="Wiebenga A."/>
            <person name="Young D."/>
            <person name="Pisabarro A."/>
            <person name="Eastwood D.C."/>
            <person name="Martin F."/>
            <person name="Cullen D."/>
            <person name="Grigoriev I.V."/>
            <person name="Hibbett D.S."/>
        </authorList>
    </citation>
    <scope>NUCLEOTIDE SEQUENCE [LARGE SCALE GENOMIC DNA]</scope>
    <source>
        <strain evidence="2 3">ATCC 11539</strain>
    </source>
</reference>
<dbReference type="GeneID" id="19309358"/>
<feature type="compositionally biased region" description="Polar residues" evidence="1">
    <location>
        <begin position="1"/>
        <end position="14"/>
    </location>
</feature>
<name>S7RUG7_GLOTA</name>
<evidence type="ECO:0000256" key="1">
    <source>
        <dbReference type="SAM" id="MobiDB-lite"/>
    </source>
</evidence>
<sequence length="147" mass="15621">MPRLITSSLVSTSEENSRGPGCTTFSPEAANASPSYIGTGGSVTGDEKGVGGGGGGGWWDVSFLYLHVAFAALNQEWPATRTVIAVQVNTLQVILGVAEEASPIWQDDNESVHLLKDDDIQRLRSTSARVAFQLRVTSGFWPSGHTD</sequence>
<dbReference type="KEGG" id="gtr:GLOTRDRAFT_92065"/>